<reference evidence="1" key="1">
    <citation type="submission" date="2024-06" db="EMBL/GenBank/DDBJ databases">
        <title>This phage originates from the Bacteriophage catalogue of the Bacteriophage Competence Centre, Department of Microbiology und Biotechnology, Max Rubner-Institut, Kiel, Germany.</title>
        <authorList>
            <person name="Sprotte S."/>
            <person name="Brinks E."/>
            <person name="Hille F."/>
        </authorList>
    </citation>
    <scope>NUCLEOTIDE SEQUENCE</scope>
</reference>
<accession>A0AB39C3E6</accession>
<proteinExistence type="predicted"/>
<name>A0AB39C3E6_9CAUD</name>
<organism evidence="1">
    <name type="scientific">Klebsiella phage PMBT64</name>
    <dbReference type="NCBI Taxonomy" id="3229740"/>
    <lineage>
        <taxon>Viruses</taxon>
        <taxon>Duplodnaviria</taxon>
        <taxon>Heunggongvirae</taxon>
        <taxon>Uroviricota</taxon>
        <taxon>Caudoviricetes</taxon>
    </lineage>
</organism>
<protein>
    <recommendedName>
        <fullName evidence="2">Phage protein</fullName>
    </recommendedName>
</protein>
<sequence length="78" mass="8901">MIQITNGPFKAFNYHGMVMTAPCWAKWIAVDMDGAVYVYDAEPFICGSNEYWSVEGTPHLLCYVDLEGADWRKTLMQC</sequence>
<dbReference type="EMBL" id="PP926510">
    <property type="protein sequence ID" value="XDJ01057.1"/>
    <property type="molecule type" value="Genomic_DNA"/>
</dbReference>
<evidence type="ECO:0000313" key="1">
    <source>
        <dbReference type="EMBL" id="XDJ01057.1"/>
    </source>
</evidence>
<evidence type="ECO:0008006" key="2">
    <source>
        <dbReference type="Google" id="ProtNLM"/>
    </source>
</evidence>